<protein>
    <submittedName>
        <fullName evidence="3">Uncharacterized protein</fullName>
    </submittedName>
</protein>
<organism evidence="3 4">
    <name type="scientific">Stutzerimonas stutzeri</name>
    <name type="common">Pseudomonas stutzeri</name>
    <dbReference type="NCBI Taxonomy" id="316"/>
    <lineage>
        <taxon>Bacteria</taxon>
        <taxon>Pseudomonadati</taxon>
        <taxon>Pseudomonadota</taxon>
        <taxon>Gammaproteobacteria</taxon>
        <taxon>Pseudomonadales</taxon>
        <taxon>Pseudomonadaceae</taxon>
        <taxon>Stutzerimonas</taxon>
    </lineage>
</organism>
<evidence type="ECO:0000313" key="4">
    <source>
        <dbReference type="Proteomes" id="UP000236023"/>
    </source>
</evidence>
<accession>A0A2N8T8X0</accession>
<feature type="compositionally biased region" description="Basic and acidic residues" evidence="1">
    <location>
        <begin position="66"/>
        <end position="97"/>
    </location>
</feature>
<feature type="chain" id="PRO_5014666951" evidence="2">
    <location>
        <begin position="22"/>
        <end position="97"/>
    </location>
</feature>
<dbReference type="Proteomes" id="UP000236023">
    <property type="component" value="Unassembled WGS sequence"/>
</dbReference>
<dbReference type="EMBL" id="POUT01000001">
    <property type="protein sequence ID" value="PNG11207.1"/>
    <property type="molecule type" value="Genomic_DNA"/>
</dbReference>
<evidence type="ECO:0000256" key="1">
    <source>
        <dbReference type="SAM" id="MobiDB-lite"/>
    </source>
</evidence>
<comment type="caution">
    <text evidence="3">The sequence shown here is derived from an EMBL/GenBank/DDBJ whole genome shotgun (WGS) entry which is preliminary data.</text>
</comment>
<name>A0A2N8T8X0_STUST</name>
<proteinExistence type="predicted"/>
<keyword evidence="2" id="KW-0732">Signal</keyword>
<feature type="signal peptide" evidence="2">
    <location>
        <begin position="1"/>
        <end position="21"/>
    </location>
</feature>
<reference evidence="3 4" key="1">
    <citation type="submission" date="2018-01" db="EMBL/GenBank/DDBJ databases">
        <title>Denitrification phenotypes of diverse strains of Pseudomonas stutzeri.</title>
        <authorList>
            <person name="Milligan D.A."/>
            <person name="Bergaust L."/>
            <person name="Bakken L.R."/>
            <person name="Frostegard A."/>
        </authorList>
    </citation>
    <scope>NUCLEOTIDE SEQUENCE [LARGE SCALE GENOMIC DNA]</scope>
    <source>
        <strain evidence="3 4">24a75</strain>
    </source>
</reference>
<dbReference type="AlphaFoldDB" id="A0A2N8T8X0"/>
<sequence>MSVLRWCVLFLALLGSQAVVAGGTGPTHPQKARQHPLDSSEPRQEVIERPRGGPRSGAPALPSERAPGEADRPPLPDREEGPAVPDERAGERRGART</sequence>
<gene>
    <name evidence="3" type="ORF">CXK94_01110</name>
</gene>
<evidence type="ECO:0000313" key="3">
    <source>
        <dbReference type="EMBL" id="PNG11207.1"/>
    </source>
</evidence>
<evidence type="ECO:0000256" key="2">
    <source>
        <dbReference type="SAM" id="SignalP"/>
    </source>
</evidence>
<feature type="region of interest" description="Disordered" evidence="1">
    <location>
        <begin position="20"/>
        <end position="97"/>
    </location>
</feature>
<feature type="compositionally biased region" description="Basic and acidic residues" evidence="1">
    <location>
        <begin position="35"/>
        <end position="51"/>
    </location>
</feature>